<evidence type="ECO:0000259" key="8">
    <source>
        <dbReference type="Pfam" id="PF02687"/>
    </source>
</evidence>
<name>M1P4M4_DESSD</name>
<protein>
    <submittedName>
        <fullName evidence="10">ABC-type antimicrobial peptide transport system, permease component</fullName>
    </submittedName>
</protein>
<dbReference type="PANTHER" id="PTHR30572">
    <property type="entry name" value="MEMBRANE COMPONENT OF TRANSPORTER-RELATED"/>
    <property type="match status" value="1"/>
</dbReference>
<comment type="similarity">
    <text evidence="6">Belongs to the ABC-4 integral membrane protein family.</text>
</comment>
<feature type="transmembrane region" description="Helical" evidence="7">
    <location>
        <begin position="1309"/>
        <end position="1329"/>
    </location>
</feature>
<gene>
    <name evidence="10" type="ordered locus">UWK_01871</name>
</gene>
<evidence type="ECO:0000259" key="9">
    <source>
        <dbReference type="Pfam" id="PF04389"/>
    </source>
</evidence>
<keyword evidence="11" id="KW-1185">Reference proteome</keyword>
<dbReference type="InterPro" id="IPR050250">
    <property type="entry name" value="Macrolide_Exporter_MacB"/>
</dbReference>
<dbReference type="SUPFAM" id="SSF53187">
    <property type="entry name" value="Zn-dependent exopeptidases"/>
    <property type="match status" value="1"/>
</dbReference>
<dbReference type="PATRIC" id="fig|1167006.5.peg.2061"/>
<evidence type="ECO:0000313" key="11">
    <source>
        <dbReference type="Proteomes" id="UP000011721"/>
    </source>
</evidence>
<dbReference type="HOGENOM" id="CLU_240525_0_0_7"/>
<evidence type="ECO:0000256" key="3">
    <source>
        <dbReference type="ARBA" id="ARBA00022692"/>
    </source>
</evidence>
<feature type="transmembrane region" description="Helical" evidence="7">
    <location>
        <begin position="1391"/>
        <end position="1413"/>
    </location>
</feature>
<dbReference type="GO" id="GO:0005886">
    <property type="term" value="C:plasma membrane"/>
    <property type="evidence" value="ECO:0007669"/>
    <property type="project" value="UniProtKB-SubCell"/>
</dbReference>
<proteinExistence type="inferred from homology"/>
<dbReference type="PANTHER" id="PTHR30572:SF4">
    <property type="entry name" value="ABC TRANSPORTER PERMEASE YTRF"/>
    <property type="match status" value="1"/>
</dbReference>
<dbReference type="InterPro" id="IPR007484">
    <property type="entry name" value="Peptidase_M28"/>
</dbReference>
<feature type="domain" description="ABC3 transporter permease C-terminal" evidence="8">
    <location>
        <begin position="1311"/>
        <end position="1421"/>
    </location>
</feature>
<evidence type="ECO:0000256" key="5">
    <source>
        <dbReference type="ARBA" id="ARBA00023136"/>
    </source>
</evidence>
<dbReference type="STRING" id="1167006.UWK_01871"/>
<dbReference type="Gene3D" id="3.50.30.30">
    <property type="match status" value="1"/>
</dbReference>
<evidence type="ECO:0000256" key="7">
    <source>
        <dbReference type="SAM" id="Phobius"/>
    </source>
</evidence>
<dbReference type="Gene3D" id="3.40.630.10">
    <property type="entry name" value="Zn peptidases"/>
    <property type="match status" value="1"/>
</dbReference>
<dbReference type="KEGG" id="dsf:UWK_01871"/>
<evidence type="ECO:0000313" key="10">
    <source>
        <dbReference type="EMBL" id="AGF78428.1"/>
    </source>
</evidence>
<dbReference type="InterPro" id="IPR003838">
    <property type="entry name" value="ABC3_permease_C"/>
</dbReference>
<evidence type="ECO:0000256" key="1">
    <source>
        <dbReference type="ARBA" id="ARBA00004651"/>
    </source>
</evidence>
<evidence type="ECO:0000256" key="6">
    <source>
        <dbReference type="ARBA" id="ARBA00038076"/>
    </source>
</evidence>
<dbReference type="Pfam" id="PF02687">
    <property type="entry name" value="FtsX"/>
    <property type="match status" value="1"/>
</dbReference>
<keyword evidence="5 7" id="KW-0472">Membrane</keyword>
<sequence length="1606" mass="178938">MAFLRLHICFASFLLVSLYGIFPSFASELLSLQAQITQLSSGAERTTGSTGLKTAADFIKEQFQALEIEPETYRFLIPVRTTKGANLQIGKKTISLNALRYNAITPESTNGSVSGPLYYVGAGNWSDIQGMQIKDAIIVLDADSGQNWQQLASLGAQAIIYLNSSPQTSKYLFTEKEELTPIQLPCFWIELTDIKSYFDNFSFDTPGLIATTAMVTAEAYWEDTVSETIYGLIPGSDPELKNQLLVIDGFYDSSGYVAGRAPGADEASSIATLLQTAQRLKKSPPARSVLLVATSGHNEALAGMRELIWSISSKSKILRTQKKQLKTELAATKTYLKTLKDLDLTLPLAEDDERDAIISLSIEDHLKLSVDAISRELNTLRLKNESTPETKKIIKTLSKKRLLFRRLTWRNSFHDMGQEEAELFQKAIPAAIAIMEERKEELQTRRSCLLSAYAFRTLLSDYEIAAFVSLHLSSHGNGLGTFHQGFLYNLKARVNRTGVFSVIADLLDATAARSHSTTPYVNTLRPSRLRSWDSWFLDKPALGGEVASLAGFLGISLVSTGDSRALWGTPWDTPAKINWEALENQALLIADMVEAMAGSAPLQSGKLPLNGFATVSGRANLLLQGELFADYPAAKTVLLAYQGTQKHYTMVDSSGTFQLKGIADKKHVLDKLIIEGYRFDKNSGEVLWAIDKKATGKNNYRLKIRRSEIKTDLILFSCKETTIFGLLEPRNFNYLTKIELLDGRRDAPPAHYWYSRIDTRSSTMASIYTEPGTWLKAILSDNVLTRKMILTNGSFEEPMGFGYPVDQFSTIDNTVFRAASDVWTLLSPRIKNLEKHGIFDNKISQLEERGLTALTKAENSLRTFDYHTFSSAASESMALANRVYVQVEKTQKDVLFGVLFYIALFVPFAFCMERFLFNYANIYKRIIAFCVILLTLITIIYQVHPAFQLAYSPTVIILAFFILGLSLMVSLIIFFRFEEEMILLQRRANHKRPSEISHWKAFTAAFFLGVSNLRRRRIRTMLTCLTLIILTFTIMSFTTVKSGERQSRLLFNDNAPYRGLLLKRVDWRSLPVEAVAGLVDGFKDAQGIAPRIWLEAQDPTQAVHVPLQHGKSSAELQGLIGLSPSEAEITGLDKLLTDGRWFTSDDRTTILLDQDMARALQVKTDGTGTVKLWGYTFTVIGTFNGALFDKALDLDGEPLTPVTFPEESGSEISEEEQEAIESGEDIRSFQSRYHHIPASQVAIIPASTLLTLGGKLKNLAVLPSGGTSISETAEGLVDRFSMAIFAGETDGVWLYNQSDSIQYSGVPNIIIPLLISIFIVLNTMISSVYERKNEIAVYTSVGLAPSHVSFLFIAEALALAVISVVLGYLLAQVSAYLFAETSLWAGLTVNYSSMAGVAAMLLVIGVVLLSVIYPSRVAAKIAIPDVNANFSLPRAVDNRITITLPFFMKYDEHDSIGGFIFGYFTSHQEVSHGLFSTGPVNLVSSCCNIEEMRSLIENTEQPHTLYCTYIRSKVWLAPFDFGIMQWVDIQFSPVEDNPNYLEIKVTIERRSGEESVWERINTSFLHDLRKQLLVWRSLDEASHNHFAGQFKEIVTESQNAKERADA</sequence>
<dbReference type="eggNOG" id="COG0577">
    <property type="taxonomic scope" value="Bacteria"/>
</dbReference>
<comment type="subcellular location">
    <subcellularLocation>
        <location evidence="1">Cell membrane</location>
        <topology evidence="1">Multi-pass membrane protein</topology>
    </subcellularLocation>
</comment>
<dbReference type="RefSeq" id="WP_015404119.1">
    <property type="nucleotide sequence ID" value="NC_020304.1"/>
</dbReference>
<reference evidence="11" key="1">
    <citation type="journal article" date="2013" name="Stand. Genomic Sci.">
        <title>Complete genome sequence of Desulfocapsa sulfexigens, a marine deltaproteobacterium specialized in disproportionating inorganic sulfur compounds.</title>
        <authorList>
            <person name="Finster K.W."/>
            <person name="Kjeldsen K.U."/>
            <person name="Kube M."/>
            <person name="Reinhardt R."/>
            <person name="Mussmann M."/>
            <person name="Amann R."/>
            <person name="Schreiber L."/>
        </authorList>
    </citation>
    <scope>NUCLEOTIDE SEQUENCE [LARGE SCALE GENOMIC DNA]</scope>
    <source>
        <strain evidence="11">DSM 10523 / SB164P1</strain>
    </source>
</reference>
<feature type="transmembrane region" description="Helical" evidence="7">
    <location>
        <begin position="1350"/>
        <end position="1371"/>
    </location>
</feature>
<evidence type="ECO:0000256" key="4">
    <source>
        <dbReference type="ARBA" id="ARBA00022989"/>
    </source>
</evidence>
<dbReference type="OrthoDB" id="9773692at2"/>
<organism evidence="10 11">
    <name type="scientific">Desulfocapsa sulfexigens (strain DSM 10523 / SB164P1)</name>
    <dbReference type="NCBI Taxonomy" id="1167006"/>
    <lineage>
        <taxon>Bacteria</taxon>
        <taxon>Pseudomonadati</taxon>
        <taxon>Thermodesulfobacteriota</taxon>
        <taxon>Desulfobulbia</taxon>
        <taxon>Desulfobulbales</taxon>
        <taxon>Desulfocapsaceae</taxon>
        <taxon>Desulfocapsa</taxon>
    </lineage>
</organism>
<dbReference type="GO" id="GO:0022857">
    <property type="term" value="F:transmembrane transporter activity"/>
    <property type="evidence" value="ECO:0007669"/>
    <property type="project" value="TreeGrafter"/>
</dbReference>
<feature type="transmembrane region" description="Helical" evidence="7">
    <location>
        <begin position="1021"/>
        <end position="1040"/>
    </location>
</feature>
<feature type="transmembrane region" description="Helical" evidence="7">
    <location>
        <begin position="955"/>
        <end position="977"/>
    </location>
</feature>
<keyword evidence="4 7" id="KW-1133">Transmembrane helix</keyword>
<feature type="transmembrane region" description="Helical" evidence="7">
    <location>
        <begin position="894"/>
        <end position="910"/>
    </location>
</feature>
<feature type="domain" description="Peptidase M28" evidence="9">
    <location>
        <begin position="230"/>
        <end position="308"/>
    </location>
</feature>
<accession>M1P4M4</accession>
<feature type="transmembrane region" description="Helical" evidence="7">
    <location>
        <begin position="922"/>
        <end position="943"/>
    </location>
</feature>
<keyword evidence="3 7" id="KW-0812">Transmembrane</keyword>
<evidence type="ECO:0000256" key="2">
    <source>
        <dbReference type="ARBA" id="ARBA00022475"/>
    </source>
</evidence>
<keyword evidence="2" id="KW-1003">Cell membrane</keyword>
<dbReference type="EMBL" id="CP003985">
    <property type="protein sequence ID" value="AGF78428.1"/>
    <property type="molecule type" value="Genomic_DNA"/>
</dbReference>
<dbReference type="Proteomes" id="UP000011721">
    <property type="component" value="Chromosome"/>
</dbReference>
<dbReference type="eggNOG" id="COG2234">
    <property type="taxonomic scope" value="Bacteria"/>
</dbReference>
<dbReference type="Pfam" id="PF04389">
    <property type="entry name" value="Peptidase_M28"/>
    <property type="match status" value="1"/>
</dbReference>